<feature type="transmembrane region" description="Helical" evidence="1">
    <location>
        <begin position="94"/>
        <end position="117"/>
    </location>
</feature>
<proteinExistence type="predicted"/>
<keyword evidence="1" id="KW-0472">Membrane</keyword>
<organism evidence="2 3">
    <name type="scientific">Nocardioides eburneus</name>
    <dbReference type="NCBI Taxonomy" id="3231482"/>
    <lineage>
        <taxon>Bacteria</taxon>
        <taxon>Bacillati</taxon>
        <taxon>Actinomycetota</taxon>
        <taxon>Actinomycetes</taxon>
        <taxon>Propionibacteriales</taxon>
        <taxon>Nocardioidaceae</taxon>
        <taxon>Nocardioides</taxon>
    </lineage>
</organism>
<protein>
    <submittedName>
        <fullName evidence="2">Anti-sigma factor</fullName>
    </submittedName>
</protein>
<evidence type="ECO:0000313" key="3">
    <source>
        <dbReference type="Proteomes" id="UP001556631"/>
    </source>
</evidence>
<dbReference type="RefSeq" id="WP_367993085.1">
    <property type="nucleotide sequence ID" value="NZ_JBFPJR010000011.1"/>
</dbReference>
<accession>A0ABV3SZW4</accession>
<keyword evidence="1" id="KW-1133">Transmembrane helix</keyword>
<keyword evidence="3" id="KW-1185">Reference proteome</keyword>
<comment type="caution">
    <text evidence="2">The sequence shown here is derived from an EMBL/GenBank/DDBJ whole genome shotgun (WGS) entry which is preliminary data.</text>
</comment>
<gene>
    <name evidence="2" type="ORF">AB3X52_08070</name>
</gene>
<reference evidence="2 3" key="1">
    <citation type="submission" date="2024-07" db="EMBL/GenBank/DDBJ databases">
        <authorList>
            <person name="Lee S."/>
            <person name="Kang M."/>
        </authorList>
    </citation>
    <scope>NUCLEOTIDE SEQUENCE [LARGE SCALE GENOMIC DNA]</scope>
    <source>
        <strain evidence="2 3">DS6</strain>
    </source>
</reference>
<sequence>MSLLGGHLGARASALLDGQLSEEDAERCWAHVAECDACHDLVQREGWLKNRLAGLSCDAATTAPERLKGALLDGPTTAELLLGLEQTRHTHRRALAFAAFGGGAVGAAMVGLLAVGAGPAAAPTFHRQASVTTVDPGSTTVAFIHVARRAHER</sequence>
<keyword evidence="1" id="KW-0812">Transmembrane</keyword>
<evidence type="ECO:0000256" key="1">
    <source>
        <dbReference type="SAM" id="Phobius"/>
    </source>
</evidence>
<name>A0ABV3SZW4_9ACTN</name>
<dbReference type="Proteomes" id="UP001556631">
    <property type="component" value="Unassembled WGS sequence"/>
</dbReference>
<dbReference type="EMBL" id="JBFPJR010000011">
    <property type="protein sequence ID" value="MEX0427570.1"/>
    <property type="molecule type" value="Genomic_DNA"/>
</dbReference>
<evidence type="ECO:0000313" key="2">
    <source>
        <dbReference type="EMBL" id="MEX0427570.1"/>
    </source>
</evidence>